<reference evidence="1" key="1">
    <citation type="submission" date="2023-07" db="EMBL/GenBank/DDBJ databases">
        <authorList>
            <consortium name="AG Swart"/>
            <person name="Singh M."/>
            <person name="Singh A."/>
            <person name="Seah K."/>
            <person name="Emmerich C."/>
        </authorList>
    </citation>
    <scope>NUCLEOTIDE SEQUENCE</scope>
    <source>
        <strain evidence="1">DP1</strain>
    </source>
</reference>
<dbReference type="EMBL" id="CAMPGE010001581">
    <property type="protein sequence ID" value="CAI2360374.1"/>
    <property type="molecule type" value="Genomic_DNA"/>
</dbReference>
<sequence length="482" mass="56712">MGSLLKKLVKAQTRLIRIDKIKAKNPKKTISKRKEYILVDQEKNLNNQKLKTVKEMIADKDLAAAIYLENKGMTFTTDSEDSNYSQPEDKPQFRYKSKRDKTNWNKITNFVLNEDPNIFRRILRGMNNQFYEDFEDTALKAYKLDDFKPEDFKVLKKIGIKRTTKKTLQEALHQYEGSDDEFTDPFKQVRNKEETVKELIKAKTNLKNQDIVIVEKPQIYTDLINAYRKCKEDGYAPKQTFQQKIEEITQTKIEHKFKTKANKKLMTRNSIMIDPPIFSPIHPKENIRKAVQQTELPTKKVDNLTRFSIKNLFRKGNIEKSSQKSKIKYSISKFSGLGEYYKNQKNSYRSFIEETNVSTMDQNGSQDLLYEKMSEGIPFRHNKNYSISEKPTFSGSLRRSLLKPGQLRDRNQSLIDHFSQRGGSLDIRRYRLPFIDKHTSIIEGINTYIHIVIQNTNEADFKKHWILRNQEMSLCCRILILK</sequence>
<protein>
    <submittedName>
        <fullName evidence="1">Uncharacterized protein</fullName>
    </submittedName>
</protein>
<dbReference type="Proteomes" id="UP001295684">
    <property type="component" value="Unassembled WGS sequence"/>
</dbReference>
<evidence type="ECO:0000313" key="1">
    <source>
        <dbReference type="EMBL" id="CAI2360374.1"/>
    </source>
</evidence>
<comment type="caution">
    <text evidence="1">The sequence shown here is derived from an EMBL/GenBank/DDBJ whole genome shotgun (WGS) entry which is preliminary data.</text>
</comment>
<organism evidence="1 2">
    <name type="scientific">Euplotes crassus</name>
    <dbReference type="NCBI Taxonomy" id="5936"/>
    <lineage>
        <taxon>Eukaryota</taxon>
        <taxon>Sar</taxon>
        <taxon>Alveolata</taxon>
        <taxon>Ciliophora</taxon>
        <taxon>Intramacronucleata</taxon>
        <taxon>Spirotrichea</taxon>
        <taxon>Hypotrichia</taxon>
        <taxon>Euplotida</taxon>
        <taxon>Euplotidae</taxon>
        <taxon>Moneuplotes</taxon>
    </lineage>
</organism>
<name>A0AAD1X4G3_EUPCR</name>
<keyword evidence="2" id="KW-1185">Reference proteome</keyword>
<proteinExistence type="predicted"/>
<accession>A0AAD1X4G3</accession>
<evidence type="ECO:0000313" key="2">
    <source>
        <dbReference type="Proteomes" id="UP001295684"/>
    </source>
</evidence>
<dbReference type="AlphaFoldDB" id="A0AAD1X4G3"/>
<gene>
    <name evidence="1" type="ORF">ECRASSUSDP1_LOCUS1675</name>
</gene>